<keyword evidence="2" id="KW-0812">Transmembrane</keyword>
<protein>
    <submittedName>
        <fullName evidence="3">Uncharacterized protein</fullName>
    </submittedName>
</protein>
<keyword evidence="2" id="KW-0472">Membrane</keyword>
<sequence length="255" mass="29546">MTNESQRRDRLRLARQRSAPHRVRARLREELPDPQPEPGASRARRAWQRMRRANWAHAITIIGTALAAIAAIGGLWVQAVASYWSQQTAEDQLAQSKEEDVRETRTQSSKVTYWVEHPYGRREGVKLHVLNRSPDPVSEVQIVLHIYVGGHRQQWWLVLSNLWPCADIVYPATKLRLENIPRNHVSSPDEWPKLSDQGYWEVDFMHFVDGNGSSWIRTSKSLHERSSPPTKTHTNIIYFNDEEVNKADLCEDESR</sequence>
<organism evidence="3 4">
    <name type="scientific">Streptomyces levis</name>
    <dbReference type="NCBI Taxonomy" id="285566"/>
    <lineage>
        <taxon>Bacteria</taxon>
        <taxon>Bacillati</taxon>
        <taxon>Actinomycetota</taxon>
        <taxon>Actinomycetes</taxon>
        <taxon>Kitasatosporales</taxon>
        <taxon>Streptomycetaceae</taxon>
        <taxon>Streptomyces</taxon>
    </lineage>
</organism>
<feature type="compositionally biased region" description="Basic and acidic residues" evidence="1">
    <location>
        <begin position="1"/>
        <end position="12"/>
    </location>
</feature>
<dbReference type="Proteomes" id="UP001501095">
    <property type="component" value="Unassembled WGS sequence"/>
</dbReference>
<dbReference type="EMBL" id="BAAATM010000013">
    <property type="protein sequence ID" value="GAA2540662.1"/>
    <property type="molecule type" value="Genomic_DNA"/>
</dbReference>
<evidence type="ECO:0000313" key="3">
    <source>
        <dbReference type="EMBL" id="GAA2540662.1"/>
    </source>
</evidence>
<reference evidence="3 4" key="1">
    <citation type="journal article" date="2019" name="Int. J. Syst. Evol. Microbiol.">
        <title>The Global Catalogue of Microorganisms (GCM) 10K type strain sequencing project: providing services to taxonomists for standard genome sequencing and annotation.</title>
        <authorList>
            <consortium name="The Broad Institute Genomics Platform"/>
            <consortium name="The Broad Institute Genome Sequencing Center for Infectious Disease"/>
            <person name="Wu L."/>
            <person name="Ma J."/>
        </authorList>
    </citation>
    <scope>NUCLEOTIDE SEQUENCE [LARGE SCALE GENOMIC DNA]</scope>
    <source>
        <strain evidence="3 4">JCM 6924</strain>
    </source>
</reference>
<proteinExistence type="predicted"/>
<keyword evidence="2" id="KW-1133">Transmembrane helix</keyword>
<name>A0ABN3NWA6_9ACTN</name>
<gene>
    <name evidence="3" type="ORF">GCM10010423_43520</name>
</gene>
<feature type="compositionally biased region" description="Basic residues" evidence="1">
    <location>
        <begin position="13"/>
        <end position="25"/>
    </location>
</feature>
<feature type="region of interest" description="Disordered" evidence="1">
    <location>
        <begin position="1"/>
        <end position="45"/>
    </location>
</feature>
<evidence type="ECO:0000313" key="4">
    <source>
        <dbReference type="Proteomes" id="UP001501095"/>
    </source>
</evidence>
<keyword evidence="4" id="KW-1185">Reference proteome</keyword>
<comment type="caution">
    <text evidence="3">The sequence shown here is derived from an EMBL/GenBank/DDBJ whole genome shotgun (WGS) entry which is preliminary data.</text>
</comment>
<evidence type="ECO:0000256" key="2">
    <source>
        <dbReference type="SAM" id="Phobius"/>
    </source>
</evidence>
<evidence type="ECO:0000256" key="1">
    <source>
        <dbReference type="SAM" id="MobiDB-lite"/>
    </source>
</evidence>
<accession>A0ABN3NWA6</accession>
<feature type="transmembrane region" description="Helical" evidence="2">
    <location>
        <begin position="55"/>
        <end position="77"/>
    </location>
</feature>